<dbReference type="InterPro" id="IPR033379">
    <property type="entry name" value="Acid_Pase_AS"/>
</dbReference>
<dbReference type="PANTHER" id="PTHR11567">
    <property type="entry name" value="ACID PHOSPHATASE-RELATED"/>
    <property type="match status" value="1"/>
</dbReference>
<keyword evidence="3" id="KW-0732">Signal</keyword>
<dbReference type="InterPro" id="IPR050645">
    <property type="entry name" value="Histidine_acid_phosphatase"/>
</dbReference>
<keyword evidence="5" id="KW-1185">Reference proteome</keyword>
<dbReference type="RefSeq" id="WP_192555525.1">
    <property type="nucleotide sequence ID" value="NZ_JACZZA010000005.1"/>
</dbReference>
<proteinExistence type="inferred from homology"/>
<organism evidence="4 5">
    <name type="scientific">Dyella acidiphila</name>
    <dbReference type="NCBI Taxonomy" id="2775866"/>
    <lineage>
        <taxon>Bacteria</taxon>
        <taxon>Pseudomonadati</taxon>
        <taxon>Pseudomonadota</taxon>
        <taxon>Gammaproteobacteria</taxon>
        <taxon>Lysobacterales</taxon>
        <taxon>Rhodanobacteraceae</taxon>
        <taxon>Dyella</taxon>
    </lineage>
</organism>
<gene>
    <name evidence="4" type="ORF">IGX34_09700</name>
</gene>
<feature type="chain" id="PRO_5046307909" evidence="3">
    <location>
        <begin position="19"/>
        <end position="408"/>
    </location>
</feature>
<sequence length="408" mass="43778">MQLLCLILPALFATPATASAPDQLQLERVMLLYRHGVRTPLPGEIQLQEASGRPWPAWSEPPSELTPHGAAGARLMGRHDRQRLTAAGLFPAQGCPAPGQVWFWANTDQRTIASAQALAEGFAPGCRVDIGHRPEGSDDPLFHPIEAGVVDWDTQQAVRAIQQSTGGADALTAPHRDALSAMASILGCDAQHGMQACRPEHWHGGLSVSPDGHHLVLTGPIADTSGTAEAILMAYAEGRPMRDVGWGRTSAAQLEQLSQLHALLFGIYARPDYMAERVAAVMSGRIIQLLQDPQAPRLSVLVGSDNNIVALASVLGLHFKLPGYAEDDPPIGGALAIELWRDRSSGQRYVHIFYQAQSLAQLRALQQAPPVQLDLQVAACAAGHKKTLCPLDRVVAALKRADAHAVQR</sequence>
<feature type="signal peptide" evidence="3">
    <location>
        <begin position="1"/>
        <end position="18"/>
    </location>
</feature>
<accession>A0ABR9G9G0</accession>
<evidence type="ECO:0000313" key="5">
    <source>
        <dbReference type="Proteomes" id="UP000651010"/>
    </source>
</evidence>
<evidence type="ECO:0000256" key="1">
    <source>
        <dbReference type="ARBA" id="ARBA00005375"/>
    </source>
</evidence>
<keyword evidence="2" id="KW-0378">Hydrolase</keyword>
<comment type="similarity">
    <text evidence="1">Belongs to the histidine acid phosphatase family.</text>
</comment>
<dbReference type="PANTHER" id="PTHR11567:SF110">
    <property type="entry name" value="2-PHOSPHOXYLOSE PHOSPHATASE 1"/>
    <property type="match status" value="1"/>
</dbReference>
<evidence type="ECO:0000256" key="2">
    <source>
        <dbReference type="ARBA" id="ARBA00022801"/>
    </source>
</evidence>
<dbReference type="Pfam" id="PF00328">
    <property type="entry name" value="His_Phos_2"/>
    <property type="match status" value="2"/>
</dbReference>
<comment type="caution">
    <text evidence="4">The sequence shown here is derived from an EMBL/GenBank/DDBJ whole genome shotgun (WGS) entry which is preliminary data.</text>
</comment>
<dbReference type="PROSITE" id="PS00616">
    <property type="entry name" value="HIS_ACID_PHOSPHAT_1"/>
    <property type="match status" value="1"/>
</dbReference>
<dbReference type="CDD" id="cd07061">
    <property type="entry name" value="HP_HAP_like"/>
    <property type="match status" value="1"/>
</dbReference>
<name>A0ABR9G9G0_9GAMM</name>
<protein>
    <submittedName>
        <fullName evidence="4">Histidine-type phosphatase</fullName>
    </submittedName>
</protein>
<reference evidence="4 5" key="1">
    <citation type="submission" date="2020-09" db="EMBL/GenBank/DDBJ databases">
        <title>Dyella sp. 7MK23 isolated from forest soil.</title>
        <authorList>
            <person name="Fu J."/>
        </authorList>
    </citation>
    <scope>NUCLEOTIDE SEQUENCE [LARGE SCALE GENOMIC DNA]</scope>
    <source>
        <strain evidence="4 5">7MK23</strain>
    </source>
</reference>
<dbReference type="SUPFAM" id="SSF53254">
    <property type="entry name" value="Phosphoglycerate mutase-like"/>
    <property type="match status" value="1"/>
</dbReference>
<evidence type="ECO:0000313" key="4">
    <source>
        <dbReference type="EMBL" id="MBE1160662.1"/>
    </source>
</evidence>
<dbReference type="InterPro" id="IPR029033">
    <property type="entry name" value="His_PPase_superfam"/>
</dbReference>
<dbReference type="Proteomes" id="UP000651010">
    <property type="component" value="Unassembled WGS sequence"/>
</dbReference>
<dbReference type="InterPro" id="IPR000560">
    <property type="entry name" value="His_Pase_clade-2"/>
</dbReference>
<dbReference type="Gene3D" id="3.40.50.1240">
    <property type="entry name" value="Phosphoglycerate mutase-like"/>
    <property type="match status" value="2"/>
</dbReference>
<evidence type="ECO:0000256" key="3">
    <source>
        <dbReference type="SAM" id="SignalP"/>
    </source>
</evidence>
<dbReference type="EMBL" id="JACZZA010000005">
    <property type="protein sequence ID" value="MBE1160662.1"/>
    <property type="molecule type" value="Genomic_DNA"/>
</dbReference>